<dbReference type="EMBL" id="MN738829">
    <property type="protein sequence ID" value="QHT38212.1"/>
    <property type="molecule type" value="Genomic_DNA"/>
</dbReference>
<organism evidence="1">
    <name type="scientific">viral metagenome</name>
    <dbReference type="NCBI Taxonomy" id="1070528"/>
    <lineage>
        <taxon>unclassified sequences</taxon>
        <taxon>metagenomes</taxon>
        <taxon>organismal metagenomes</taxon>
    </lineage>
</organism>
<dbReference type="AlphaFoldDB" id="A0A6C0FAH4"/>
<sequence length="239" mass="27124">MHVKLLILTLLLLFIICKIGVDKFSQNKSELDTVIEQIKPYEFSFFTSHYGTVYNMSDIINGYGIKKNTGEMFCKDKDYLLGCKYLNKHGIAKYAADKMAKLIKNTKLKDKTDTLNVHLRIGDVIYEGNKPYYNEPDFYKTVNIPDKVKKISIFAGTHRKDSGLSTYKKLKPSAEYILKIKDIFEKRGYAVTLKLGGHPDKAFEEMGNSKYFLKSSRQHGGFTNMIADLVTANGGNTIG</sequence>
<proteinExistence type="predicted"/>
<reference evidence="1" key="1">
    <citation type="journal article" date="2020" name="Nature">
        <title>Giant virus diversity and host interactions through global metagenomics.</title>
        <authorList>
            <person name="Schulz F."/>
            <person name="Roux S."/>
            <person name="Paez-Espino D."/>
            <person name="Jungbluth S."/>
            <person name="Walsh D.A."/>
            <person name="Denef V.J."/>
            <person name="McMahon K.D."/>
            <person name="Konstantinidis K.T."/>
            <person name="Eloe-Fadrosh E.A."/>
            <person name="Kyrpides N.C."/>
            <person name="Woyke T."/>
        </authorList>
    </citation>
    <scope>NUCLEOTIDE SEQUENCE</scope>
    <source>
        <strain evidence="1">GVMAG-S-ERX556101-89</strain>
    </source>
</reference>
<evidence type="ECO:0000313" key="1">
    <source>
        <dbReference type="EMBL" id="QHT38212.1"/>
    </source>
</evidence>
<accession>A0A6C0FAH4</accession>
<protein>
    <submittedName>
        <fullName evidence="1">Uncharacterized protein</fullName>
    </submittedName>
</protein>
<name>A0A6C0FAH4_9ZZZZ</name>